<proteinExistence type="predicted"/>
<comment type="caution">
    <text evidence="1">The sequence shown here is derived from an EMBL/GenBank/DDBJ whole genome shotgun (WGS) entry which is preliminary data.</text>
</comment>
<name>A0A6L2NU93_TANCI</name>
<evidence type="ECO:0000313" key="1">
    <source>
        <dbReference type="EMBL" id="GEU89760.1"/>
    </source>
</evidence>
<organism evidence="1">
    <name type="scientific">Tanacetum cinerariifolium</name>
    <name type="common">Dalmatian daisy</name>
    <name type="synonym">Chrysanthemum cinerariifolium</name>
    <dbReference type="NCBI Taxonomy" id="118510"/>
    <lineage>
        <taxon>Eukaryota</taxon>
        <taxon>Viridiplantae</taxon>
        <taxon>Streptophyta</taxon>
        <taxon>Embryophyta</taxon>
        <taxon>Tracheophyta</taxon>
        <taxon>Spermatophyta</taxon>
        <taxon>Magnoliopsida</taxon>
        <taxon>eudicotyledons</taxon>
        <taxon>Gunneridae</taxon>
        <taxon>Pentapetalae</taxon>
        <taxon>asterids</taxon>
        <taxon>campanulids</taxon>
        <taxon>Asterales</taxon>
        <taxon>Asteraceae</taxon>
        <taxon>Asteroideae</taxon>
        <taxon>Anthemideae</taxon>
        <taxon>Anthemidinae</taxon>
        <taxon>Tanacetum</taxon>
    </lineage>
</organism>
<accession>A0A6L2NU93</accession>
<protein>
    <submittedName>
        <fullName evidence="1">Uncharacterized protein</fullName>
    </submittedName>
</protein>
<sequence length="182" mass="20544">MTLSNLQNQATIPDEMITVQNVQGRHIQSYAGNVARGNATEIRVIQNTRNDIAKIIQCYNYKGDSHIARQFTQPKRAQNSAWFMEKMLLSQVQETWIALNEEQLSFLADTGERVDSGIDAYTLTTNAIFQTNGIDSFDSDCNEVPAAQTSFMANLSDYDSDVLSEIPNYNTYHDNTVFEQNV</sequence>
<reference evidence="1" key="1">
    <citation type="journal article" date="2019" name="Sci. Rep.">
        <title>Draft genome of Tanacetum cinerariifolium, the natural source of mosquito coil.</title>
        <authorList>
            <person name="Yamashiro T."/>
            <person name="Shiraishi A."/>
            <person name="Satake H."/>
            <person name="Nakayama K."/>
        </authorList>
    </citation>
    <scope>NUCLEOTIDE SEQUENCE</scope>
</reference>
<dbReference type="AlphaFoldDB" id="A0A6L2NU93"/>
<dbReference type="EMBL" id="BKCJ010010032">
    <property type="protein sequence ID" value="GEU89760.1"/>
    <property type="molecule type" value="Genomic_DNA"/>
</dbReference>
<gene>
    <name evidence="1" type="ORF">Tci_061738</name>
</gene>